<evidence type="ECO:0000256" key="1">
    <source>
        <dbReference type="SAM" id="SignalP"/>
    </source>
</evidence>
<protein>
    <recommendedName>
        <fullName evidence="4">Lipoprotein</fullName>
    </recommendedName>
</protein>
<gene>
    <name evidence="2" type="ORF">FXN65_15375</name>
</gene>
<keyword evidence="3" id="KW-1185">Reference proteome</keyword>
<dbReference type="KEGG" id="plal:FXN65_15375"/>
<proteinExistence type="predicted"/>
<evidence type="ECO:0000313" key="3">
    <source>
        <dbReference type="Proteomes" id="UP000327179"/>
    </source>
</evidence>
<dbReference type="RefSeq" id="WP_151134013.1">
    <property type="nucleotide sequence ID" value="NZ_CP043311.1"/>
</dbReference>
<evidence type="ECO:0008006" key="4">
    <source>
        <dbReference type="Google" id="ProtNLM"/>
    </source>
</evidence>
<dbReference type="Proteomes" id="UP000327179">
    <property type="component" value="Chromosome"/>
</dbReference>
<feature type="signal peptide" evidence="1">
    <location>
        <begin position="1"/>
        <end position="19"/>
    </location>
</feature>
<reference evidence="2 3" key="1">
    <citation type="submission" date="2019-08" db="EMBL/GenBank/DDBJ databases">
        <title>Whole-genome Sequencing of e-waste polymer degrading bacterium Pseudomonas sp. strain PE08.</title>
        <authorList>
            <person name="Kirdat K."/>
            <person name="Debbarma P."/>
            <person name="Narawade N."/>
            <person name="Suyal D."/>
            <person name="Thorat V."/>
            <person name="Shouche Y."/>
            <person name="Goel R."/>
            <person name="Yadav A."/>
        </authorList>
    </citation>
    <scope>NUCLEOTIDE SEQUENCE [LARGE SCALE GENOMIC DNA]</scope>
    <source>
        <strain evidence="2 3">PE08</strain>
    </source>
</reference>
<dbReference type="EMBL" id="CP043311">
    <property type="protein sequence ID" value="QEY63366.1"/>
    <property type="molecule type" value="Genomic_DNA"/>
</dbReference>
<name>A0A5J6QRP0_9GAMM</name>
<accession>A0A5J6QRP0</accession>
<evidence type="ECO:0000313" key="2">
    <source>
        <dbReference type="EMBL" id="QEY63366.1"/>
    </source>
</evidence>
<dbReference type="AlphaFoldDB" id="A0A5J6QRP0"/>
<keyword evidence="1" id="KW-0732">Signal</keyword>
<sequence>MKKHLLTSLGLLLALSGCATVNESWAPFPTKDELISFNDQWAVATKAGNRSVFDLQRELGKYRDRIYQQALERSKLNWESTGATTYGGLAAVIGGLADQTGLMNSGAGLAALGLTNSTRYRFSEQTQIYVTALKKLSCIQGKVNAMDDLTLSLAKRSSDPAAQSAANHFIDKVITSVDAVRAEYTNALLGMAPVVSSNDELKAIARQYLQTTVAVAATDDPEQKMYDKAGETAIELVVGIQSCT</sequence>
<feature type="chain" id="PRO_5023894176" description="Lipoprotein" evidence="1">
    <location>
        <begin position="20"/>
        <end position="244"/>
    </location>
</feature>
<organism evidence="2 3">
    <name type="scientific">Metapseudomonas lalkuanensis</name>
    <dbReference type="NCBI Taxonomy" id="2604832"/>
    <lineage>
        <taxon>Bacteria</taxon>
        <taxon>Pseudomonadati</taxon>
        <taxon>Pseudomonadota</taxon>
        <taxon>Gammaproteobacteria</taxon>
        <taxon>Pseudomonadales</taxon>
        <taxon>Pseudomonadaceae</taxon>
        <taxon>Metapseudomonas</taxon>
    </lineage>
</organism>
<dbReference type="PROSITE" id="PS51257">
    <property type="entry name" value="PROKAR_LIPOPROTEIN"/>
    <property type="match status" value="1"/>
</dbReference>